<dbReference type="EMBL" id="CALSGD010001495">
    <property type="protein sequence ID" value="CAH6823583.1"/>
    <property type="molecule type" value="Genomic_DNA"/>
</dbReference>
<dbReference type="AlphaFoldDB" id="A0AAU9ZPP5"/>
<proteinExistence type="predicted"/>
<comment type="caution">
    <text evidence="1">The sequence shown here is derived from an EMBL/GenBank/DDBJ whole genome shotgun (WGS) entry which is preliminary data.</text>
</comment>
<evidence type="ECO:0000313" key="1">
    <source>
        <dbReference type="EMBL" id="CAH6823583.1"/>
    </source>
</evidence>
<evidence type="ECO:0000313" key="2">
    <source>
        <dbReference type="Proteomes" id="UP001152836"/>
    </source>
</evidence>
<accession>A0AAU9ZPP5</accession>
<dbReference type="Proteomes" id="UP001152836">
    <property type="component" value="Unassembled WGS sequence"/>
</dbReference>
<protein>
    <submittedName>
        <fullName evidence="1">Diaph3 protein</fullName>
    </submittedName>
</protein>
<reference evidence="1" key="1">
    <citation type="submission" date="2022-06" db="EMBL/GenBank/DDBJ databases">
        <authorList>
            <person name="Andreotti S."/>
            <person name="Wyler E."/>
        </authorList>
    </citation>
    <scope>NUCLEOTIDE SEQUENCE</scope>
</reference>
<name>A0AAU9ZPP5_PHORO</name>
<gene>
    <name evidence="1" type="primary">Diaph3</name>
    <name evidence="1" type="ORF">PHOROB_LOCUS11123</name>
</gene>
<organism evidence="1 2">
    <name type="scientific">Phodopus roborovskii</name>
    <name type="common">Roborovski's desert hamster</name>
    <name type="synonym">Cricetulus roborovskii</name>
    <dbReference type="NCBI Taxonomy" id="109678"/>
    <lineage>
        <taxon>Eukaryota</taxon>
        <taxon>Metazoa</taxon>
        <taxon>Chordata</taxon>
        <taxon>Craniata</taxon>
        <taxon>Vertebrata</taxon>
        <taxon>Euteleostomi</taxon>
        <taxon>Mammalia</taxon>
        <taxon>Eutheria</taxon>
        <taxon>Euarchontoglires</taxon>
        <taxon>Glires</taxon>
        <taxon>Rodentia</taxon>
        <taxon>Myomorpha</taxon>
        <taxon>Muroidea</taxon>
        <taxon>Cricetidae</taxon>
        <taxon>Cricetinae</taxon>
        <taxon>Phodopus</taxon>
    </lineage>
</organism>
<keyword evidence="2" id="KW-1185">Reference proteome</keyword>
<sequence>MELLGSVSKSESVPEVETLLARLRAL</sequence>